<proteinExistence type="predicted"/>
<accession>A0ABW1L5K5</accession>
<dbReference type="RefSeq" id="WP_377732430.1">
    <property type="nucleotide sequence ID" value="NZ_JBHSRI010000002.1"/>
</dbReference>
<gene>
    <name evidence="1" type="ORF">ACFPYN_02985</name>
</gene>
<keyword evidence="2" id="KW-1185">Reference proteome</keyword>
<evidence type="ECO:0008006" key="3">
    <source>
        <dbReference type="Google" id="ProtNLM"/>
    </source>
</evidence>
<protein>
    <recommendedName>
        <fullName evidence="3">DUF4279 domain-containing protein</fullName>
    </recommendedName>
</protein>
<dbReference type="Proteomes" id="UP001596170">
    <property type="component" value="Unassembled WGS sequence"/>
</dbReference>
<sequence length="131" mass="14959">MIKKMDIRCQFYGKKFSPKVVEKQSGITLENKIEVGDITNRGKNIGKPTDYGNGELCPPKDFKDNEDFGLYWIALTLSKHIDIFRKCGAEDIDLVIGVWYEKQCNLVFEPKSIKLIGELGIALQVSCYEDY</sequence>
<evidence type="ECO:0000313" key="1">
    <source>
        <dbReference type="EMBL" id="MFC6038412.1"/>
    </source>
</evidence>
<comment type="caution">
    <text evidence="1">The sequence shown here is derived from an EMBL/GenBank/DDBJ whole genome shotgun (WGS) entry which is preliminary data.</text>
</comment>
<organism evidence="1 2">
    <name type="scientific">Paenisporosarcina macmurdoensis</name>
    <dbReference type="NCBI Taxonomy" id="212659"/>
    <lineage>
        <taxon>Bacteria</taxon>
        <taxon>Bacillati</taxon>
        <taxon>Bacillota</taxon>
        <taxon>Bacilli</taxon>
        <taxon>Bacillales</taxon>
        <taxon>Caryophanaceae</taxon>
        <taxon>Paenisporosarcina</taxon>
    </lineage>
</organism>
<evidence type="ECO:0000313" key="2">
    <source>
        <dbReference type="Proteomes" id="UP001596170"/>
    </source>
</evidence>
<reference evidence="2" key="1">
    <citation type="journal article" date="2019" name="Int. J. Syst. Evol. Microbiol.">
        <title>The Global Catalogue of Microorganisms (GCM) 10K type strain sequencing project: providing services to taxonomists for standard genome sequencing and annotation.</title>
        <authorList>
            <consortium name="The Broad Institute Genomics Platform"/>
            <consortium name="The Broad Institute Genome Sequencing Center for Infectious Disease"/>
            <person name="Wu L."/>
            <person name="Ma J."/>
        </authorList>
    </citation>
    <scope>NUCLEOTIDE SEQUENCE [LARGE SCALE GENOMIC DNA]</scope>
    <source>
        <strain evidence="2">CCUG 54527</strain>
    </source>
</reference>
<name>A0ABW1L5K5_9BACL</name>
<dbReference type="EMBL" id="JBHSRI010000002">
    <property type="protein sequence ID" value="MFC6038412.1"/>
    <property type="molecule type" value="Genomic_DNA"/>
</dbReference>